<dbReference type="Pfam" id="PF06476">
    <property type="entry name" value="DUF1090"/>
    <property type="match status" value="1"/>
</dbReference>
<organism evidence="4 6">
    <name type="scientific">Photobacterium phosphoreum</name>
    <dbReference type="NCBI Taxonomy" id="659"/>
    <lineage>
        <taxon>Bacteria</taxon>
        <taxon>Pseudomonadati</taxon>
        <taxon>Pseudomonadota</taxon>
        <taxon>Gammaproteobacteria</taxon>
        <taxon>Vibrionales</taxon>
        <taxon>Vibrionaceae</taxon>
        <taxon>Photobacterium</taxon>
    </lineage>
</organism>
<evidence type="ECO:0000313" key="6">
    <source>
        <dbReference type="Proteomes" id="UP000241618"/>
    </source>
</evidence>
<keyword evidence="5" id="KW-1185">Reference proteome</keyword>
<feature type="signal peptide" evidence="2">
    <location>
        <begin position="1"/>
        <end position="23"/>
    </location>
</feature>
<proteinExistence type="predicted"/>
<comment type="caution">
    <text evidence="4">The sequence shown here is derived from an EMBL/GenBank/DDBJ whole genome shotgun (WGS) entry which is preliminary data.</text>
</comment>
<keyword evidence="2" id="KW-0732">Signal</keyword>
<dbReference type="AlphaFoldDB" id="A0A2T3JEX6"/>
<dbReference type="Proteomes" id="UP000241618">
    <property type="component" value="Unassembled WGS sequence"/>
</dbReference>
<accession>A0A2T3JEX6</accession>
<evidence type="ECO:0000256" key="1">
    <source>
        <dbReference type="SAM" id="Coils"/>
    </source>
</evidence>
<protein>
    <submittedName>
        <fullName evidence="4">DUF1090 domain-containing protein</fullName>
    </submittedName>
</protein>
<evidence type="ECO:0000313" key="3">
    <source>
        <dbReference type="EMBL" id="PSU21413.1"/>
    </source>
</evidence>
<feature type="chain" id="PRO_5015623890" evidence="2">
    <location>
        <begin position="24"/>
        <end position="131"/>
    </location>
</feature>
<feature type="coiled-coil region" evidence="1">
    <location>
        <begin position="72"/>
        <end position="125"/>
    </location>
</feature>
<dbReference type="EMBL" id="PYMP01000025">
    <property type="protein sequence ID" value="PSU47449.1"/>
    <property type="molecule type" value="Genomic_DNA"/>
</dbReference>
<evidence type="ECO:0000256" key="2">
    <source>
        <dbReference type="SAM" id="SignalP"/>
    </source>
</evidence>
<dbReference type="RefSeq" id="WP_107191745.1">
    <property type="nucleotide sequence ID" value="NZ_PYMN01000042.1"/>
</dbReference>
<evidence type="ECO:0000313" key="5">
    <source>
        <dbReference type="Proteomes" id="UP000241405"/>
    </source>
</evidence>
<sequence>MLKNIAAPTIMMTIFLLSTTVQATEITGCAVKRQEIKTQISYAKEYNNTDQLKGLQKALAEVNDNCTDESLKAEQLKKVANKEKKVEERKQELIEAKESGKENKINKKERKLQEAIDELQDAKNTYLHYFK</sequence>
<dbReference type="InterPro" id="IPR009468">
    <property type="entry name" value="DUF1090"/>
</dbReference>
<dbReference type="Proteomes" id="UP000241405">
    <property type="component" value="Unassembled WGS sequence"/>
</dbReference>
<reference evidence="5 6" key="1">
    <citation type="submission" date="2018-03" db="EMBL/GenBank/DDBJ databases">
        <title>Whole genome sequencing of Histamine producing bacteria.</title>
        <authorList>
            <person name="Butler K."/>
        </authorList>
    </citation>
    <scope>NUCLEOTIDE SEQUENCE [LARGE SCALE GENOMIC DNA]</scope>
    <source>
        <strain evidence="4 6">FS-6.1</strain>
        <strain evidence="3 5">FS-6.2</strain>
    </source>
</reference>
<gene>
    <name evidence="4" type="ORF">C9J18_18955</name>
    <name evidence="3" type="ORF">CTM96_17955</name>
</gene>
<keyword evidence="1" id="KW-0175">Coiled coil</keyword>
<name>A0A2T3JEX6_PHOPO</name>
<evidence type="ECO:0000313" key="4">
    <source>
        <dbReference type="EMBL" id="PSU47449.1"/>
    </source>
</evidence>
<dbReference type="EMBL" id="PYMO01000025">
    <property type="protein sequence ID" value="PSU21413.1"/>
    <property type="molecule type" value="Genomic_DNA"/>
</dbReference>